<evidence type="ECO:0000256" key="3">
    <source>
        <dbReference type="ARBA" id="ARBA00022553"/>
    </source>
</evidence>
<dbReference type="InterPro" id="IPR005467">
    <property type="entry name" value="His_kinase_dom"/>
</dbReference>
<dbReference type="PANTHER" id="PTHR45339">
    <property type="entry name" value="HYBRID SIGNAL TRANSDUCTION HISTIDINE KINASE J"/>
    <property type="match status" value="1"/>
</dbReference>
<evidence type="ECO:0000259" key="11">
    <source>
        <dbReference type="PROSITE" id="PS50109"/>
    </source>
</evidence>
<dbReference type="PROSITE" id="PS50110">
    <property type="entry name" value="RESPONSE_REGULATORY"/>
    <property type="match status" value="3"/>
</dbReference>
<evidence type="ECO:0000256" key="1">
    <source>
        <dbReference type="ARBA" id="ARBA00000085"/>
    </source>
</evidence>
<comment type="caution">
    <text evidence="13">The sequence shown here is derived from an EMBL/GenBank/DDBJ whole genome shotgun (WGS) entry which is preliminary data.</text>
</comment>
<dbReference type="SMART" id="SM00388">
    <property type="entry name" value="HisKA"/>
    <property type="match status" value="1"/>
</dbReference>
<keyword evidence="3 7" id="KW-0597">Phosphoprotein</keyword>
<feature type="modified residue" description="4-aspartylphosphate" evidence="7">
    <location>
        <position position="894"/>
    </location>
</feature>
<feature type="modified residue" description="4-aspartylphosphate" evidence="7">
    <location>
        <position position="1041"/>
    </location>
</feature>
<dbReference type="InterPro" id="IPR029016">
    <property type="entry name" value="GAF-like_dom_sf"/>
</dbReference>
<keyword evidence="6" id="KW-0902">Two-component regulatory system</keyword>
<dbReference type="InterPro" id="IPR003018">
    <property type="entry name" value="GAF"/>
</dbReference>
<evidence type="ECO:0000256" key="4">
    <source>
        <dbReference type="ARBA" id="ARBA00022679"/>
    </source>
</evidence>
<name>A0ABN7ZDZ7_9BURK</name>
<evidence type="ECO:0000256" key="10">
    <source>
        <dbReference type="SAM" id="Phobius"/>
    </source>
</evidence>
<dbReference type="SUPFAM" id="SSF52172">
    <property type="entry name" value="CheY-like"/>
    <property type="match status" value="3"/>
</dbReference>
<dbReference type="Gene3D" id="3.30.450.40">
    <property type="match status" value="1"/>
</dbReference>
<dbReference type="Pfam" id="PF00512">
    <property type="entry name" value="HisKA"/>
    <property type="match status" value="1"/>
</dbReference>
<dbReference type="SUPFAM" id="SSF47384">
    <property type="entry name" value="Homodimeric domain of signal transducing histidine kinase"/>
    <property type="match status" value="1"/>
</dbReference>
<evidence type="ECO:0000256" key="8">
    <source>
        <dbReference type="SAM" id="Coils"/>
    </source>
</evidence>
<dbReference type="CDD" id="cd16922">
    <property type="entry name" value="HATPase_EvgS-ArcB-TorS-like"/>
    <property type="match status" value="1"/>
</dbReference>
<feature type="domain" description="Response regulatory" evidence="12">
    <location>
        <begin position="723"/>
        <end position="836"/>
    </location>
</feature>
<dbReference type="CDD" id="cd00156">
    <property type="entry name" value="REC"/>
    <property type="match status" value="1"/>
</dbReference>
<dbReference type="InterPro" id="IPR011006">
    <property type="entry name" value="CheY-like_superfamily"/>
</dbReference>
<feature type="transmembrane region" description="Helical" evidence="10">
    <location>
        <begin position="145"/>
        <end position="165"/>
    </location>
</feature>
<keyword evidence="10" id="KW-0472">Membrane</keyword>
<dbReference type="PANTHER" id="PTHR45339:SF1">
    <property type="entry name" value="HYBRID SIGNAL TRANSDUCTION HISTIDINE KINASE J"/>
    <property type="match status" value="1"/>
</dbReference>
<dbReference type="Gene3D" id="3.40.50.2300">
    <property type="match status" value="3"/>
</dbReference>
<dbReference type="InterPro" id="IPR003661">
    <property type="entry name" value="HisK_dim/P_dom"/>
</dbReference>
<dbReference type="Gene3D" id="3.30.565.10">
    <property type="entry name" value="Histidine kinase-like ATPase, C-terminal domain"/>
    <property type="match status" value="1"/>
</dbReference>
<dbReference type="Pfam" id="PF13185">
    <property type="entry name" value="GAF_2"/>
    <property type="match status" value="1"/>
</dbReference>
<feature type="coiled-coil region" evidence="8">
    <location>
        <begin position="331"/>
        <end position="410"/>
    </location>
</feature>
<proteinExistence type="predicted"/>
<dbReference type="InterPro" id="IPR003594">
    <property type="entry name" value="HATPase_dom"/>
</dbReference>
<dbReference type="EMBL" id="CAJZAH010000009">
    <property type="protein sequence ID" value="CAG9183543.1"/>
    <property type="molecule type" value="Genomic_DNA"/>
</dbReference>
<sequence>MRHSFYLQDSRLSGAPRKTCRIDIFAGLRYQFDNICVLAQVPSRFSAPALRPLSDPLAIRMPQSFARSDLLQRVFVPLLFVVIFAIDLITPLGLAEWLFYLVPICLCIFAARPITALYTAGAATTLLIAGFLLSPAGGNPMMSIANRSFGFLLMWFVAAVVYRYVESQNGMRRVAWLQESHLRVIQQTRGIQTPAEAAAAFLRSLAANTNAHAGVVYLLEDGLLRRLAAWAAPTDLAETLVPGQTLVGQAAAENRTIVAGALPGHYLQIASALGKTAPNAVVAAPLTAEGEVMAVVELGFIDSPRPLEDVAELLGRTAETLGTALRTAAYRGRLEALLAQTQRQAEEMQVQQEELRVSNEELEERGRALMDSQARLETQQAELEQTNVQLEEHTQQLESQKVELLQFQAELAATAKALQRSNEYKSEFLANMSHELRTPLNSALILAKLLQDNKEGNMTPEQVRYAATIHSSNTDLLNLINDILDLSKIEAGHIVVEPESVPLDTVASALERAFAPVAEQRNVAFRIERAPGVPASIVTDDQRLQQILRNLLSNAFKFTERGEVTLAMARDGDHAVRFEVRDTGIGIPKDKQEIIFEAFQQADGTTSRRFGGTGLGLSISRQLAGLLKGSLSVASEPGVGSVFTLVLPVAFEAAEGAQAVQALDAGSPAPVPAPAGAPQSAAAWLAQQAALPAAPAPSAGGTPFPFPAPIADDRAQRSRGKRLILVIEDDTDFARILYDLAHELDFDCIHATSADQGLALARQHQPCGILLDVALPDHSGLTLLDWLKSDPATRHIPTHLISVSDHAEAALHRGAIGYTLKPSGRDNLAAVIRRLEARMAQQVRRVLVIEDDAVLRESIRALLQSLAVEIVTTDTVAGALACLQQQPFDCVVMDMVLPDGSGHDLLERMAADPDRAIPPVIVYTGRQLSADDEQRLRRYSKSIIIKGARSPERLLDEVTLFLHSVESALPPEQQRMLRAVRSRDDAFEGRTLLLVEDDARNIFALSKVIEPLGATVEIARNGREALEVLDGRDDIDLVLMDVMMPEMDGLTAMRHIREQPRHATLPIIALTAKAMSSDREACLLAGANDYIAKPIEVDKLLSLCRVWLHAN</sequence>
<protein>
    <recommendedName>
        <fullName evidence="2">histidine kinase</fullName>
        <ecNumber evidence="2">2.7.13.3</ecNumber>
    </recommendedName>
</protein>
<dbReference type="GO" id="GO:0004673">
    <property type="term" value="F:protein histidine kinase activity"/>
    <property type="evidence" value="ECO:0007669"/>
    <property type="project" value="UniProtKB-EC"/>
</dbReference>
<dbReference type="CDD" id="cd17546">
    <property type="entry name" value="REC_hyHK_CKI1_RcsC-like"/>
    <property type="match status" value="1"/>
</dbReference>
<feature type="region of interest" description="Disordered" evidence="9">
    <location>
        <begin position="693"/>
        <end position="712"/>
    </location>
</feature>
<dbReference type="Pfam" id="PF00072">
    <property type="entry name" value="Response_reg"/>
    <property type="match status" value="3"/>
</dbReference>
<reference evidence="13 14" key="1">
    <citation type="submission" date="2021-08" db="EMBL/GenBank/DDBJ databases">
        <authorList>
            <person name="Peeters C."/>
        </authorList>
    </citation>
    <scope>NUCLEOTIDE SEQUENCE [LARGE SCALE GENOMIC DNA]</scope>
    <source>
        <strain evidence="13 14">LMG 21510</strain>
    </source>
</reference>
<dbReference type="SMART" id="SM00065">
    <property type="entry name" value="GAF"/>
    <property type="match status" value="1"/>
</dbReference>
<evidence type="ECO:0000256" key="5">
    <source>
        <dbReference type="ARBA" id="ARBA00022777"/>
    </source>
</evidence>
<accession>A0ABN7ZDZ7</accession>
<evidence type="ECO:0000256" key="9">
    <source>
        <dbReference type="SAM" id="MobiDB-lite"/>
    </source>
</evidence>
<keyword evidence="10" id="KW-0812">Transmembrane</keyword>
<gene>
    <name evidence="13" type="primary">rcsC_19</name>
    <name evidence="13" type="ORF">LMG21510_04874</name>
</gene>
<organism evidence="13 14">
    <name type="scientific">Cupriavidus respiraculi</name>
    <dbReference type="NCBI Taxonomy" id="195930"/>
    <lineage>
        <taxon>Bacteria</taxon>
        <taxon>Pseudomonadati</taxon>
        <taxon>Pseudomonadota</taxon>
        <taxon>Betaproteobacteria</taxon>
        <taxon>Burkholderiales</taxon>
        <taxon>Burkholderiaceae</taxon>
        <taxon>Cupriavidus</taxon>
    </lineage>
</organism>
<feature type="domain" description="Response regulatory" evidence="12">
    <location>
        <begin position="991"/>
        <end position="1108"/>
    </location>
</feature>
<feature type="compositionally biased region" description="Low complexity" evidence="9">
    <location>
        <begin position="693"/>
        <end position="703"/>
    </location>
</feature>
<dbReference type="SUPFAM" id="SSF55781">
    <property type="entry name" value="GAF domain-like"/>
    <property type="match status" value="1"/>
</dbReference>
<evidence type="ECO:0000256" key="7">
    <source>
        <dbReference type="PROSITE-ProRule" id="PRU00169"/>
    </source>
</evidence>
<dbReference type="CDD" id="cd00082">
    <property type="entry name" value="HisKA"/>
    <property type="match status" value="1"/>
</dbReference>
<keyword evidence="14" id="KW-1185">Reference proteome</keyword>
<keyword evidence="4 13" id="KW-0808">Transferase</keyword>
<evidence type="ECO:0000256" key="2">
    <source>
        <dbReference type="ARBA" id="ARBA00012438"/>
    </source>
</evidence>
<feature type="transmembrane region" description="Helical" evidence="10">
    <location>
        <begin position="100"/>
        <end position="133"/>
    </location>
</feature>
<feature type="domain" description="Response regulatory" evidence="12">
    <location>
        <begin position="845"/>
        <end position="961"/>
    </location>
</feature>
<keyword evidence="8" id="KW-0175">Coiled coil</keyword>
<dbReference type="InterPro" id="IPR036097">
    <property type="entry name" value="HisK_dim/P_sf"/>
</dbReference>
<evidence type="ECO:0000313" key="13">
    <source>
        <dbReference type="EMBL" id="CAG9183543.1"/>
    </source>
</evidence>
<dbReference type="EC" id="2.7.13.3" evidence="2"/>
<feature type="domain" description="Histidine kinase" evidence="11">
    <location>
        <begin position="431"/>
        <end position="651"/>
    </location>
</feature>
<dbReference type="InterPro" id="IPR001789">
    <property type="entry name" value="Sig_transdc_resp-reg_receiver"/>
</dbReference>
<dbReference type="SUPFAM" id="SSF55874">
    <property type="entry name" value="ATPase domain of HSP90 chaperone/DNA topoisomerase II/histidine kinase"/>
    <property type="match status" value="1"/>
</dbReference>
<dbReference type="SMART" id="SM00448">
    <property type="entry name" value="REC"/>
    <property type="match status" value="3"/>
</dbReference>
<keyword evidence="10" id="KW-1133">Transmembrane helix</keyword>
<dbReference type="PROSITE" id="PS50109">
    <property type="entry name" value="HIS_KIN"/>
    <property type="match status" value="1"/>
</dbReference>
<dbReference type="Gene3D" id="1.10.287.130">
    <property type="match status" value="1"/>
</dbReference>
<dbReference type="InterPro" id="IPR036890">
    <property type="entry name" value="HATPase_C_sf"/>
</dbReference>
<evidence type="ECO:0000259" key="12">
    <source>
        <dbReference type="PROSITE" id="PS50110"/>
    </source>
</evidence>
<feature type="transmembrane region" description="Helical" evidence="10">
    <location>
        <begin position="70"/>
        <end position="94"/>
    </location>
</feature>
<dbReference type="InterPro" id="IPR004358">
    <property type="entry name" value="Sig_transdc_His_kin-like_C"/>
</dbReference>
<dbReference type="Pfam" id="PF02518">
    <property type="entry name" value="HATPase_c"/>
    <property type="match status" value="1"/>
</dbReference>
<comment type="catalytic activity">
    <reaction evidence="1">
        <text>ATP + protein L-histidine = ADP + protein N-phospho-L-histidine.</text>
        <dbReference type="EC" id="2.7.13.3"/>
    </reaction>
</comment>
<dbReference type="Proteomes" id="UP000721236">
    <property type="component" value="Unassembled WGS sequence"/>
</dbReference>
<evidence type="ECO:0000256" key="6">
    <source>
        <dbReference type="ARBA" id="ARBA00023012"/>
    </source>
</evidence>
<evidence type="ECO:0000313" key="14">
    <source>
        <dbReference type="Proteomes" id="UP000721236"/>
    </source>
</evidence>
<dbReference type="SMART" id="SM00387">
    <property type="entry name" value="HATPase_c"/>
    <property type="match status" value="1"/>
</dbReference>
<dbReference type="PRINTS" id="PR00344">
    <property type="entry name" value="BCTRLSENSOR"/>
</dbReference>
<keyword evidence="5 13" id="KW-0418">Kinase</keyword>
<feature type="modified residue" description="4-aspartylphosphate" evidence="7">
    <location>
        <position position="772"/>
    </location>
</feature>